<protein>
    <submittedName>
        <fullName evidence="3">SH3 domain-containing protein</fullName>
    </submittedName>
</protein>
<organism evidence="3 4">
    <name type="scientific">Tumidithrix elongata BACA0141</name>
    <dbReference type="NCBI Taxonomy" id="2716417"/>
    <lineage>
        <taxon>Bacteria</taxon>
        <taxon>Bacillati</taxon>
        <taxon>Cyanobacteriota</taxon>
        <taxon>Cyanophyceae</taxon>
        <taxon>Pseudanabaenales</taxon>
        <taxon>Pseudanabaenaceae</taxon>
        <taxon>Tumidithrix</taxon>
        <taxon>Tumidithrix elongata</taxon>
    </lineage>
</organism>
<dbReference type="InterPro" id="IPR003646">
    <property type="entry name" value="SH3-like_bac-type"/>
</dbReference>
<sequence>MKGIISKLLVLAVGVSLSVVAVEATSIESVMAQRLCQSYKVTRDGGLYVYINAGSEIITTLPYGNIVRVTGMSSDGEWARIEYLRVDGQTGEGWVASGYLSCYQE</sequence>
<feature type="signal peptide" evidence="1">
    <location>
        <begin position="1"/>
        <end position="21"/>
    </location>
</feature>
<gene>
    <name evidence="3" type="ORF">V2H45_16455</name>
</gene>
<evidence type="ECO:0000259" key="2">
    <source>
        <dbReference type="Pfam" id="PF08239"/>
    </source>
</evidence>
<name>A0AAW9Q603_9CYAN</name>
<evidence type="ECO:0000313" key="3">
    <source>
        <dbReference type="EMBL" id="MEE3718333.1"/>
    </source>
</evidence>
<feature type="chain" id="PRO_5043802032" evidence="1">
    <location>
        <begin position="22"/>
        <end position="105"/>
    </location>
</feature>
<dbReference type="Gene3D" id="2.30.30.40">
    <property type="entry name" value="SH3 Domains"/>
    <property type="match status" value="1"/>
</dbReference>
<comment type="caution">
    <text evidence="3">The sequence shown here is derived from an EMBL/GenBank/DDBJ whole genome shotgun (WGS) entry which is preliminary data.</text>
</comment>
<dbReference type="Pfam" id="PF08239">
    <property type="entry name" value="SH3_3"/>
    <property type="match status" value="1"/>
</dbReference>
<keyword evidence="4" id="KW-1185">Reference proteome</keyword>
<accession>A0AAW9Q603</accession>
<evidence type="ECO:0000313" key="4">
    <source>
        <dbReference type="Proteomes" id="UP001333818"/>
    </source>
</evidence>
<dbReference type="EMBL" id="JAZBJZ010000073">
    <property type="protein sequence ID" value="MEE3718333.1"/>
    <property type="molecule type" value="Genomic_DNA"/>
</dbReference>
<feature type="domain" description="SH3b" evidence="2">
    <location>
        <begin position="47"/>
        <end position="101"/>
    </location>
</feature>
<keyword evidence="1" id="KW-0732">Signal</keyword>
<evidence type="ECO:0000256" key="1">
    <source>
        <dbReference type="SAM" id="SignalP"/>
    </source>
</evidence>
<reference evidence="3" key="1">
    <citation type="submission" date="2024-01" db="EMBL/GenBank/DDBJ databases">
        <title>Bank of Algae and Cyanobacteria of the Azores (BACA) strain genomes.</title>
        <authorList>
            <person name="Luz R."/>
            <person name="Cordeiro R."/>
            <person name="Fonseca A."/>
            <person name="Goncalves V."/>
        </authorList>
    </citation>
    <scope>NUCLEOTIDE SEQUENCE</scope>
    <source>
        <strain evidence="3">BACA0141</strain>
    </source>
</reference>
<dbReference type="Proteomes" id="UP001333818">
    <property type="component" value="Unassembled WGS sequence"/>
</dbReference>
<dbReference type="RefSeq" id="WP_330484766.1">
    <property type="nucleotide sequence ID" value="NZ_JAZBJZ010000073.1"/>
</dbReference>
<proteinExistence type="predicted"/>
<dbReference type="AlphaFoldDB" id="A0AAW9Q603"/>